<dbReference type="RefSeq" id="WP_012608499.1">
    <property type="nucleotide sequence ID" value="NC_011766.1"/>
</dbReference>
<dbReference type="GO" id="GO:0006811">
    <property type="term" value="P:monoatomic ion transport"/>
    <property type="evidence" value="ECO:0007669"/>
    <property type="project" value="UniProtKB-KW"/>
</dbReference>
<evidence type="ECO:0000256" key="1">
    <source>
        <dbReference type="ARBA" id="ARBA00004651"/>
    </source>
</evidence>
<comment type="subcellular location">
    <subcellularLocation>
        <location evidence="1">Cell membrane</location>
        <topology evidence="1">Multi-pass membrane protein</topology>
    </subcellularLocation>
</comment>
<feature type="transmembrane region" description="Helical" evidence="10">
    <location>
        <begin position="318"/>
        <end position="341"/>
    </location>
</feature>
<feature type="transmembrane region" description="Helical" evidence="10">
    <location>
        <begin position="49"/>
        <end position="76"/>
    </location>
</feature>
<dbReference type="HOGENOM" id="CLU_012893_5_3_2"/>
<evidence type="ECO:0000256" key="4">
    <source>
        <dbReference type="ARBA" id="ARBA00022475"/>
    </source>
</evidence>
<protein>
    <recommendedName>
        <fullName evidence="9">Multidrug-efflux transporter</fullName>
    </recommendedName>
</protein>
<dbReference type="GeneID" id="7170980"/>
<feature type="transmembrane region" description="Helical" evidence="10">
    <location>
        <begin position="353"/>
        <end position="374"/>
    </location>
</feature>
<dbReference type="GO" id="GO:0042910">
    <property type="term" value="F:xenobiotic transmembrane transporter activity"/>
    <property type="evidence" value="ECO:0007669"/>
    <property type="project" value="InterPro"/>
</dbReference>
<evidence type="ECO:0000256" key="3">
    <source>
        <dbReference type="ARBA" id="ARBA00022449"/>
    </source>
</evidence>
<dbReference type="PIRSF" id="PIRSF006603">
    <property type="entry name" value="DinF"/>
    <property type="match status" value="1"/>
</dbReference>
<dbReference type="STRING" id="490899.DKAM_0832"/>
<dbReference type="eggNOG" id="arCOG01731">
    <property type="taxonomic scope" value="Archaea"/>
</dbReference>
<feature type="transmembrane region" description="Helical" evidence="10">
    <location>
        <begin position="142"/>
        <end position="161"/>
    </location>
</feature>
<feature type="transmembrane region" description="Helical" evidence="10">
    <location>
        <begin position="168"/>
        <end position="190"/>
    </location>
</feature>
<evidence type="ECO:0000313" key="12">
    <source>
        <dbReference type="Proteomes" id="UP000006903"/>
    </source>
</evidence>
<keyword evidence="5 10" id="KW-0812">Transmembrane</keyword>
<keyword evidence="6 10" id="KW-1133">Transmembrane helix</keyword>
<feature type="transmembrane region" description="Helical" evidence="10">
    <location>
        <begin position="196"/>
        <end position="219"/>
    </location>
</feature>
<dbReference type="EMBL" id="CP001140">
    <property type="protein sequence ID" value="ACL11158.1"/>
    <property type="molecule type" value="Genomic_DNA"/>
</dbReference>
<dbReference type="GO" id="GO:0015297">
    <property type="term" value="F:antiporter activity"/>
    <property type="evidence" value="ECO:0007669"/>
    <property type="project" value="UniProtKB-KW"/>
</dbReference>
<dbReference type="InterPro" id="IPR050222">
    <property type="entry name" value="MATE_MdtK"/>
</dbReference>
<evidence type="ECO:0000256" key="9">
    <source>
        <dbReference type="ARBA" id="ARBA00031636"/>
    </source>
</evidence>
<feature type="transmembrane region" description="Helical" evidence="10">
    <location>
        <begin position="20"/>
        <end position="37"/>
    </location>
</feature>
<keyword evidence="8 10" id="KW-0472">Membrane</keyword>
<dbReference type="InterPro" id="IPR002528">
    <property type="entry name" value="MATE_fam"/>
</dbReference>
<dbReference type="PANTHER" id="PTHR43298">
    <property type="entry name" value="MULTIDRUG RESISTANCE PROTEIN NORM-RELATED"/>
    <property type="match status" value="1"/>
</dbReference>
<dbReference type="InterPro" id="IPR048279">
    <property type="entry name" value="MdtK-like"/>
</dbReference>
<feature type="transmembrane region" description="Helical" evidence="10">
    <location>
        <begin position="97"/>
        <end position="122"/>
    </location>
</feature>
<reference evidence="11 12" key="1">
    <citation type="journal article" date="2009" name="J. Bacteriol.">
        <title>Complete genome sequence of the anaerobic, protein-degrading hyperthermophilic crenarchaeon Desulfurococcus kamchatkensis.</title>
        <authorList>
            <person name="Ravin N.V."/>
            <person name="Mardanov A.V."/>
            <person name="Beletsky A.V."/>
            <person name="Kublanov I.V."/>
            <person name="Kolganova T.V."/>
            <person name="Lebedinsky A.V."/>
            <person name="Chernyh N.A."/>
            <person name="Bonch-Osmolovskaya E.A."/>
            <person name="Skryabin K.G."/>
        </authorList>
    </citation>
    <scope>NUCLEOTIDE SEQUENCE [LARGE SCALE GENOMIC DNA]</scope>
    <source>
        <strain evidence="12">DSM 18924 / JCM 16383 / VKM B-2413 / 1221n</strain>
    </source>
</reference>
<proteinExistence type="predicted"/>
<dbReference type="NCBIfam" id="TIGR00797">
    <property type="entry name" value="matE"/>
    <property type="match status" value="1"/>
</dbReference>
<dbReference type="Proteomes" id="UP000006903">
    <property type="component" value="Chromosome"/>
</dbReference>
<evidence type="ECO:0000256" key="5">
    <source>
        <dbReference type="ARBA" id="ARBA00022692"/>
    </source>
</evidence>
<dbReference type="AlphaFoldDB" id="B8D4X7"/>
<evidence type="ECO:0000256" key="10">
    <source>
        <dbReference type="SAM" id="Phobius"/>
    </source>
</evidence>
<sequence>MKNYFSTLLNDPEIKSSLRISLPLVFVELVNSLYSLADTFFVKDLGSEALAAVGIAGYLLMLLQVFFTLFQTPLLILVSQSIGAGYRDKTRLITGEILVEGSICVIFLSIIFYIVAPVFVAIQSGVAGLAFQYTLDYLRIRVAWFVIFFVSASFDIVFIASGRSDISLISNIIGLVSNIILDPIMIYGLAGFPRLGVAGAAWASVIASFLTIPIQLYYLGKLQLLPMRPGLFILPRKIIDLGLPAFIERSVISLGNNIYAGIISRLGNTVMAAHNIGLRIESIIYMPGFAFAMTASTIVGRHVGEGDFKRAKRIGEKVIYMGASLMGLLGVVVALSSYYITAPFVPTSEIRELASLYLILAGFSEFGLGLAMVSSGAIRGAGNTRLPFITNTVSLLLFRVIPSLILVKSLGVLGPWIAMFIEVYARGIMAYTIFKRYFNQLARRLIS</sequence>
<keyword evidence="7" id="KW-0406">Ion transport</keyword>
<dbReference type="GO" id="GO:0005886">
    <property type="term" value="C:plasma membrane"/>
    <property type="evidence" value="ECO:0007669"/>
    <property type="project" value="UniProtKB-SubCell"/>
</dbReference>
<name>B8D4X7_DESA1</name>
<evidence type="ECO:0000256" key="7">
    <source>
        <dbReference type="ARBA" id="ARBA00023065"/>
    </source>
</evidence>
<evidence type="ECO:0000256" key="8">
    <source>
        <dbReference type="ARBA" id="ARBA00023136"/>
    </source>
</evidence>
<dbReference type="Pfam" id="PF01554">
    <property type="entry name" value="MatE"/>
    <property type="match status" value="2"/>
</dbReference>
<organism evidence="11 12">
    <name type="scientific">Desulfurococcus amylolyticus (strain DSM 18924 / JCM 16383 / VKM B-2413 / 1221n)</name>
    <name type="common">Desulfurococcus kamchatkensis</name>
    <dbReference type="NCBI Taxonomy" id="490899"/>
    <lineage>
        <taxon>Archaea</taxon>
        <taxon>Thermoproteota</taxon>
        <taxon>Thermoprotei</taxon>
        <taxon>Desulfurococcales</taxon>
        <taxon>Desulfurococcaceae</taxon>
        <taxon>Desulfurococcus</taxon>
    </lineage>
</organism>
<dbReference type="PANTHER" id="PTHR43298:SF2">
    <property type="entry name" value="FMN_FAD EXPORTER YEEO-RELATED"/>
    <property type="match status" value="1"/>
</dbReference>
<dbReference type="KEGG" id="dka:DKAM_0832"/>
<feature type="transmembrane region" description="Helical" evidence="10">
    <location>
        <begin position="386"/>
        <end position="407"/>
    </location>
</feature>
<feature type="transmembrane region" description="Helical" evidence="10">
    <location>
        <begin position="413"/>
        <end position="434"/>
    </location>
</feature>
<gene>
    <name evidence="11" type="ordered locus">DKAM_0832</name>
</gene>
<keyword evidence="4" id="KW-1003">Cell membrane</keyword>
<evidence type="ECO:0000256" key="2">
    <source>
        <dbReference type="ARBA" id="ARBA00022448"/>
    </source>
</evidence>
<evidence type="ECO:0000313" key="11">
    <source>
        <dbReference type="EMBL" id="ACL11158.1"/>
    </source>
</evidence>
<evidence type="ECO:0000256" key="6">
    <source>
        <dbReference type="ARBA" id="ARBA00022989"/>
    </source>
</evidence>
<dbReference type="CDD" id="cd13137">
    <property type="entry name" value="MATE_NorM_like"/>
    <property type="match status" value="1"/>
</dbReference>
<accession>B8D4X7</accession>
<keyword evidence="2" id="KW-0813">Transport</keyword>
<keyword evidence="3" id="KW-0050">Antiport</keyword>